<dbReference type="InterPro" id="IPR023346">
    <property type="entry name" value="Lysozyme-like_dom_sf"/>
</dbReference>
<name>I4C146_DESTA</name>
<feature type="domain" description="Transglycosylase SLT" evidence="2">
    <location>
        <begin position="76"/>
        <end position="176"/>
    </location>
</feature>
<dbReference type="STRING" id="706587.Desti_0555"/>
<dbReference type="AlphaFoldDB" id="I4C146"/>
<dbReference type="KEGG" id="dti:Desti_0555"/>
<dbReference type="CDD" id="cd00254">
    <property type="entry name" value="LT-like"/>
    <property type="match status" value="1"/>
</dbReference>
<dbReference type="RefSeq" id="WP_014808443.1">
    <property type="nucleotide sequence ID" value="NC_018025.1"/>
</dbReference>
<gene>
    <name evidence="3" type="ordered locus">Desti_0555</name>
</gene>
<dbReference type="SUPFAM" id="SSF53955">
    <property type="entry name" value="Lysozyme-like"/>
    <property type="match status" value="1"/>
</dbReference>
<evidence type="ECO:0000313" key="4">
    <source>
        <dbReference type="Proteomes" id="UP000006055"/>
    </source>
</evidence>
<protein>
    <submittedName>
        <fullName evidence="3">Soluble lytic murein transglycosylase-like protein</fullName>
    </submittedName>
</protein>
<dbReference type="Proteomes" id="UP000006055">
    <property type="component" value="Chromosome"/>
</dbReference>
<reference evidence="4" key="1">
    <citation type="submission" date="2012-06" db="EMBL/GenBank/DDBJ databases">
        <title>Complete sequence of chromosome of Desulfomonile tiedjei DSM 6799.</title>
        <authorList>
            <person name="Lucas S."/>
            <person name="Copeland A."/>
            <person name="Lapidus A."/>
            <person name="Glavina del Rio T."/>
            <person name="Dalin E."/>
            <person name="Tice H."/>
            <person name="Bruce D."/>
            <person name="Goodwin L."/>
            <person name="Pitluck S."/>
            <person name="Peters L."/>
            <person name="Ovchinnikova G."/>
            <person name="Zeytun A."/>
            <person name="Lu M."/>
            <person name="Kyrpides N."/>
            <person name="Mavromatis K."/>
            <person name="Ivanova N."/>
            <person name="Brettin T."/>
            <person name="Detter J.C."/>
            <person name="Han C."/>
            <person name="Larimer F."/>
            <person name="Land M."/>
            <person name="Hauser L."/>
            <person name="Markowitz V."/>
            <person name="Cheng J.-F."/>
            <person name="Hugenholtz P."/>
            <person name="Woyke T."/>
            <person name="Wu D."/>
            <person name="Spring S."/>
            <person name="Schroeder M."/>
            <person name="Brambilla E."/>
            <person name="Klenk H.-P."/>
            <person name="Eisen J.A."/>
        </authorList>
    </citation>
    <scope>NUCLEOTIDE SEQUENCE [LARGE SCALE GENOMIC DNA]</scope>
    <source>
        <strain evidence="4">ATCC 49306 / DSM 6799 / DCB-1</strain>
    </source>
</reference>
<comment type="similarity">
    <text evidence="1">Belongs to the transglycosylase Slt family.</text>
</comment>
<dbReference type="HOGENOM" id="CLU_1287117_0_0_7"/>
<dbReference type="Gene3D" id="1.10.530.10">
    <property type="match status" value="1"/>
</dbReference>
<evidence type="ECO:0000259" key="2">
    <source>
        <dbReference type="Pfam" id="PF01464"/>
    </source>
</evidence>
<dbReference type="PANTHER" id="PTHR37423">
    <property type="entry name" value="SOLUBLE LYTIC MUREIN TRANSGLYCOSYLASE-RELATED"/>
    <property type="match status" value="1"/>
</dbReference>
<proteinExistence type="inferred from homology"/>
<dbReference type="PANTHER" id="PTHR37423:SF2">
    <property type="entry name" value="MEMBRANE-BOUND LYTIC MUREIN TRANSGLYCOSYLASE C"/>
    <property type="match status" value="1"/>
</dbReference>
<dbReference type="OrthoDB" id="9781970at2"/>
<dbReference type="eggNOG" id="COG0741">
    <property type="taxonomic scope" value="Bacteria"/>
</dbReference>
<dbReference type="EMBL" id="CP003360">
    <property type="protein sequence ID" value="AFM23287.1"/>
    <property type="molecule type" value="Genomic_DNA"/>
</dbReference>
<dbReference type="PATRIC" id="fig|706587.4.peg.636"/>
<evidence type="ECO:0000313" key="3">
    <source>
        <dbReference type="EMBL" id="AFM23287.1"/>
    </source>
</evidence>
<accession>I4C146</accession>
<dbReference type="InterPro" id="IPR008258">
    <property type="entry name" value="Transglycosylase_SLT_dom_1"/>
</dbReference>
<dbReference type="Pfam" id="PF01464">
    <property type="entry name" value="SLT"/>
    <property type="match status" value="1"/>
</dbReference>
<organism evidence="3 4">
    <name type="scientific">Desulfomonile tiedjei (strain ATCC 49306 / DSM 6799 / DCB-1)</name>
    <dbReference type="NCBI Taxonomy" id="706587"/>
    <lineage>
        <taxon>Bacteria</taxon>
        <taxon>Pseudomonadati</taxon>
        <taxon>Thermodesulfobacteriota</taxon>
        <taxon>Desulfomonilia</taxon>
        <taxon>Desulfomonilales</taxon>
        <taxon>Desulfomonilaceae</taxon>
        <taxon>Desulfomonile</taxon>
    </lineage>
</organism>
<evidence type="ECO:0000256" key="1">
    <source>
        <dbReference type="ARBA" id="ARBA00007734"/>
    </source>
</evidence>
<keyword evidence="4" id="KW-1185">Reference proteome</keyword>
<sequence>MIWHGLICFSLSSVIMTSWNETALSRPELSRPRASFVSLEVRRSVEDHLRLRELEKLEAIVASLGGKPHYAKSLLEAGREFQIDPVLLTSLTFVESSFRPNAASGRGAKGMMQLRPIVLEVLGVTDPWDPHENIMAGAAYLRHCFERYGKYKHSTYLALAAYNVGPAPQEKLLESEPARRFVGKVLQIYNRHADKPILVMPRPPRLTSASARNS</sequence>